<name>A0A4S2FX76_9BACT</name>
<evidence type="ECO:0008006" key="6">
    <source>
        <dbReference type="Google" id="ProtNLM"/>
    </source>
</evidence>
<comment type="caution">
    <text evidence="4">The sequence shown here is derived from an EMBL/GenBank/DDBJ whole genome shotgun (WGS) entry which is preliminary data.</text>
</comment>
<dbReference type="EMBL" id="SRYD01000026">
    <property type="protein sequence ID" value="TGY74031.1"/>
    <property type="molecule type" value="Genomic_DNA"/>
</dbReference>
<dbReference type="SUPFAM" id="SSF56935">
    <property type="entry name" value="Porins"/>
    <property type="match status" value="1"/>
</dbReference>
<keyword evidence="3" id="KW-0998">Cell outer membrane</keyword>
<dbReference type="Gene3D" id="2.40.170.20">
    <property type="entry name" value="TonB-dependent receptor, beta-barrel domain"/>
    <property type="match status" value="1"/>
</dbReference>
<evidence type="ECO:0000256" key="2">
    <source>
        <dbReference type="ARBA" id="ARBA00023136"/>
    </source>
</evidence>
<dbReference type="Proteomes" id="UP000306630">
    <property type="component" value="Unassembled WGS sequence"/>
</dbReference>
<dbReference type="AlphaFoldDB" id="A0A4S2FX76"/>
<evidence type="ECO:0000313" key="4">
    <source>
        <dbReference type="EMBL" id="TGY74031.1"/>
    </source>
</evidence>
<dbReference type="RefSeq" id="WP_135993250.1">
    <property type="nucleotide sequence ID" value="NZ_CANADA010000005.1"/>
</dbReference>
<proteinExistence type="predicted"/>
<accession>A0A4S2FX76</accession>
<protein>
    <recommendedName>
        <fullName evidence="6">TonB-dependent receptor</fullName>
    </recommendedName>
</protein>
<keyword evidence="2" id="KW-0472">Membrane</keyword>
<evidence type="ECO:0000313" key="5">
    <source>
        <dbReference type="Proteomes" id="UP000306630"/>
    </source>
</evidence>
<comment type="subcellular location">
    <subcellularLocation>
        <location evidence="1">Cell outer membrane</location>
    </subcellularLocation>
</comment>
<evidence type="ECO:0000256" key="1">
    <source>
        <dbReference type="ARBA" id="ARBA00004442"/>
    </source>
</evidence>
<organism evidence="4 5">
    <name type="scientific">Muribaculum intestinale</name>
    <dbReference type="NCBI Taxonomy" id="1796646"/>
    <lineage>
        <taxon>Bacteria</taxon>
        <taxon>Pseudomonadati</taxon>
        <taxon>Bacteroidota</taxon>
        <taxon>Bacteroidia</taxon>
        <taxon>Bacteroidales</taxon>
        <taxon>Muribaculaceae</taxon>
        <taxon>Muribaculum</taxon>
    </lineage>
</organism>
<dbReference type="InterPro" id="IPR036942">
    <property type="entry name" value="Beta-barrel_TonB_sf"/>
</dbReference>
<reference evidence="4 5" key="1">
    <citation type="submission" date="2019-04" db="EMBL/GenBank/DDBJ databases">
        <title>Microbes associate with the intestines of laboratory mice.</title>
        <authorList>
            <person name="Navarre W."/>
            <person name="Wong E."/>
            <person name="Huang K."/>
            <person name="Tropini C."/>
            <person name="Ng K."/>
            <person name="Yu B."/>
        </authorList>
    </citation>
    <scope>NUCLEOTIDE SEQUENCE [LARGE SCALE GENOMIC DNA]</scope>
    <source>
        <strain evidence="4 5">NM06_A21</strain>
    </source>
</reference>
<sequence>MPSIIKPYTLFAAIVALNASGQSLSKEITVDKDVVPQEREASRMVLTPKLVLPAIQQKSLRWSDRGVAASVSPTVATLPPAAYASSITPSPYRGYVMAGYFPAFQLGVSAGYKLIKTDNSDLNVWMQYDGSSVKRKAPFNSGNKIGYYLPDKGKTTYNTQDVGVGVGGSHTFAGVGTLSGRVAYDLSSFNLPTLISKGFNQNINRFDIDLGWQAQAGAFDYSVNLGYDYFHLSKVKDESITTNDFADNTRRATILDLSSRNEKTLSASFSGRYAISEFWHVGADIDFTDTDRSAGENIFEVASGTWPDDSENFNGPYISHEGFKYGLDDVGYNITEMHPYLRWKNDNLIVKAGVGIQIAGGDCGSNRVRPDLRVDWTPSASFAIWGQLNDRRVNMQTLGDLYDRNRYVGRDCNAGPMLDKLHVEGGIIIGPFAGASIELWGSYGRVSSYYTPAVISLPQGNVGSLNSGVSESPFSPYFTIGQYMVIDDFTDMSYGAAFNYDYRDIASLRISWEGAPQEFDRGNINSLDRARSVFAATLGVHPINPLDISLGYTVRSGRCLYGIKPDYPGLFNPFEYRKYSLGTAASLDLGATWRFSDRFNVWGTVENLLNRDWQIVYGIPNKGVTGLVGVSYRF</sequence>
<dbReference type="GO" id="GO:0009279">
    <property type="term" value="C:cell outer membrane"/>
    <property type="evidence" value="ECO:0007669"/>
    <property type="project" value="UniProtKB-SubCell"/>
</dbReference>
<gene>
    <name evidence="4" type="ORF">E5333_07665</name>
</gene>
<evidence type="ECO:0000256" key="3">
    <source>
        <dbReference type="ARBA" id="ARBA00023237"/>
    </source>
</evidence>